<gene>
    <name evidence="3" type="primary">LOC101511365</name>
</gene>
<dbReference type="GeneID" id="101511365"/>
<dbReference type="KEGG" id="cam:101511365"/>
<organism evidence="2 3">
    <name type="scientific">Cicer arietinum</name>
    <name type="common">Chickpea</name>
    <name type="synonym">Garbanzo</name>
    <dbReference type="NCBI Taxonomy" id="3827"/>
    <lineage>
        <taxon>Eukaryota</taxon>
        <taxon>Viridiplantae</taxon>
        <taxon>Streptophyta</taxon>
        <taxon>Embryophyta</taxon>
        <taxon>Tracheophyta</taxon>
        <taxon>Spermatophyta</taxon>
        <taxon>Magnoliopsida</taxon>
        <taxon>eudicotyledons</taxon>
        <taxon>Gunneridae</taxon>
        <taxon>Pentapetalae</taxon>
        <taxon>rosids</taxon>
        <taxon>fabids</taxon>
        <taxon>Fabales</taxon>
        <taxon>Fabaceae</taxon>
        <taxon>Papilionoideae</taxon>
        <taxon>50 kb inversion clade</taxon>
        <taxon>NPAAA clade</taxon>
        <taxon>Hologalegina</taxon>
        <taxon>IRL clade</taxon>
        <taxon>Cicereae</taxon>
        <taxon>Cicer</taxon>
    </lineage>
</organism>
<keyword evidence="1" id="KW-0812">Transmembrane</keyword>
<feature type="transmembrane region" description="Helical" evidence="1">
    <location>
        <begin position="61"/>
        <end position="81"/>
    </location>
</feature>
<dbReference type="eggNOG" id="ENOG502S1CD">
    <property type="taxonomic scope" value="Eukaryota"/>
</dbReference>
<reference evidence="2" key="1">
    <citation type="journal article" date="2013" name="Nat. Biotechnol.">
        <title>Draft genome sequence of chickpea (Cicer arietinum) provides a resource for trait improvement.</title>
        <authorList>
            <person name="Varshney R.K."/>
            <person name="Song C."/>
            <person name="Saxena R.K."/>
            <person name="Azam S."/>
            <person name="Yu S."/>
            <person name="Sharpe A.G."/>
            <person name="Cannon S."/>
            <person name="Baek J."/>
            <person name="Rosen B.D."/>
            <person name="Tar'an B."/>
            <person name="Millan T."/>
            <person name="Zhang X."/>
            <person name="Ramsay L.D."/>
            <person name="Iwata A."/>
            <person name="Wang Y."/>
            <person name="Nelson W."/>
            <person name="Farmer A.D."/>
            <person name="Gaur P.M."/>
            <person name="Soderlund C."/>
            <person name="Penmetsa R.V."/>
            <person name="Xu C."/>
            <person name="Bharti A.K."/>
            <person name="He W."/>
            <person name="Winter P."/>
            <person name="Zhao S."/>
            <person name="Hane J.K."/>
            <person name="Carrasquilla-Garcia N."/>
            <person name="Condie J.A."/>
            <person name="Upadhyaya H.D."/>
            <person name="Luo M.C."/>
            <person name="Thudi M."/>
            <person name="Gowda C.L."/>
            <person name="Singh N.P."/>
            <person name="Lichtenzveig J."/>
            <person name="Gali K.K."/>
            <person name="Rubio J."/>
            <person name="Nadarajan N."/>
            <person name="Dolezel J."/>
            <person name="Bansal K.C."/>
            <person name="Xu X."/>
            <person name="Edwards D."/>
            <person name="Zhang G."/>
            <person name="Kahl G."/>
            <person name="Gil J."/>
            <person name="Singh K.B."/>
            <person name="Datta S.K."/>
            <person name="Jackson S.A."/>
            <person name="Wang J."/>
            <person name="Cook D.R."/>
        </authorList>
    </citation>
    <scope>NUCLEOTIDE SEQUENCE [LARGE SCALE GENOMIC DNA]</scope>
    <source>
        <strain evidence="2">cv. CDC Frontier</strain>
    </source>
</reference>
<evidence type="ECO:0000313" key="2">
    <source>
        <dbReference type="Proteomes" id="UP000087171"/>
    </source>
</evidence>
<dbReference type="OrthoDB" id="680761at2759"/>
<evidence type="ECO:0000313" key="3">
    <source>
        <dbReference type="RefSeq" id="XP_004486015.1"/>
    </source>
</evidence>
<keyword evidence="2" id="KW-1185">Reference proteome</keyword>
<dbReference type="Pfam" id="PF05553">
    <property type="entry name" value="DUF761"/>
    <property type="match status" value="1"/>
</dbReference>
<dbReference type="InterPro" id="IPR008480">
    <property type="entry name" value="DUF761_pln"/>
</dbReference>
<protein>
    <submittedName>
        <fullName evidence="3">Uncharacterized protein LOC101511365</fullName>
    </submittedName>
</protein>
<dbReference type="PaxDb" id="3827-XP_004486015.1"/>
<feature type="transmembrane region" description="Helical" evidence="1">
    <location>
        <begin position="28"/>
        <end position="49"/>
    </location>
</feature>
<name>A0A1S2XCW3_CICAR</name>
<keyword evidence="1" id="KW-1133">Transmembrane helix</keyword>
<reference evidence="3" key="2">
    <citation type="submission" date="2025-08" db="UniProtKB">
        <authorList>
            <consortium name="RefSeq"/>
        </authorList>
    </citation>
    <scope>IDENTIFICATION</scope>
    <source>
        <tissue evidence="3">Etiolated seedlings</tissue>
    </source>
</reference>
<sequence>MAKPPYLEEDCMKKNKIKNHSTNNKAKINLSFFASIFSLFIYMCIFYIFNLSPYTLLNNNIFWFFMSNTLILIIAADYEAFSSSKQKQDLHQEYANHSQTITNHASISSTYDEQVDKQCITPKRDEKDTISYQIVKHSNAHNFLYTRSFSTPFVAIPERVLEIEVENQPKKSTIDCANEKKPKTLDLQVGDDDKEKATLFPTRSMYRRSKSYRHNRDKHVVIDETKKSVRRLESMKIEPKVLEEENEFSKMTNEDLNKRVEEFIQKFNKQIRLQASTINQY</sequence>
<dbReference type="RefSeq" id="XP_004486015.1">
    <property type="nucleotide sequence ID" value="XM_004485958.2"/>
</dbReference>
<keyword evidence="1" id="KW-0472">Membrane</keyword>
<evidence type="ECO:0000256" key="1">
    <source>
        <dbReference type="SAM" id="Phobius"/>
    </source>
</evidence>
<dbReference type="PANTHER" id="PTHR35997:SF6">
    <property type="entry name" value="COTTON FIBER PROTEIN"/>
    <property type="match status" value="1"/>
</dbReference>
<dbReference type="AlphaFoldDB" id="A0A1S2XCW3"/>
<dbReference type="PANTHER" id="PTHR35997">
    <property type="entry name" value="COTTON FIBER PROTEIN-RELATED"/>
    <property type="match status" value="1"/>
</dbReference>
<proteinExistence type="predicted"/>
<accession>A0A1S2XCW3</accession>
<dbReference type="Proteomes" id="UP000087171">
    <property type="component" value="Chromosome Ca1"/>
</dbReference>